<dbReference type="AlphaFoldDB" id="A0AAJ5N8K1"/>
<sequence length="97" mass="10089">MKRPNLVHGLILSCLLTLPACKQALISPAPVITFNACQPVTPCALRAMAPRTNRDMDAALTMTKAAWAQCAATVDAIADCQARAGRAATDADPGAAR</sequence>
<feature type="signal peptide" evidence="1">
    <location>
        <begin position="1"/>
        <end position="24"/>
    </location>
</feature>
<feature type="chain" id="PRO_5042551843" description="Gp41, LysC" evidence="1">
    <location>
        <begin position="25"/>
        <end position="97"/>
    </location>
</feature>
<dbReference type="InterPro" id="IPR058979">
    <property type="entry name" value="LysC-like"/>
</dbReference>
<keyword evidence="3" id="KW-1185">Reference proteome</keyword>
<organism evidence="2 3">
    <name type="scientific">Burkholderia stabilis</name>
    <dbReference type="NCBI Taxonomy" id="95485"/>
    <lineage>
        <taxon>Bacteria</taxon>
        <taxon>Pseudomonadati</taxon>
        <taxon>Pseudomonadota</taxon>
        <taxon>Betaproteobacteria</taxon>
        <taxon>Burkholderiales</taxon>
        <taxon>Burkholderiaceae</taxon>
        <taxon>Burkholderia</taxon>
        <taxon>Burkholderia cepacia complex</taxon>
    </lineage>
</organism>
<dbReference type="Pfam" id="PF23793">
    <property type="entry name" value="LysC"/>
    <property type="match status" value="1"/>
</dbReference>
<evidence type="ECO:0008006" key="4">
    <source>
        <dbReference type="Google" id="ProtNLM"/>
    </source>
</evidence>
<dbReference type="Proteomes" id="UP000268684">
    <property type="component" value="Chromosome II"/>
</dbReference>
<dbReference type="NCBIfam" id="NF038368">
    <property type="entry name" value="P2_Rz1"/>
    <property type="match status" value="1"/>
</dbReference>
<evidence type="ECO:0000256" key="1">
    <source>
        <dbReference type="SAM" id="SignalP"/>
    </source>
</evidence>
<evidence type="ECO:0000313" key="3">
    <source>
        <dbReference type="Proteomes" id="UP000268684"/>
    </source>
</evidence>
<gene>
    <name evidence="2" type="ORF">BSTAB16_4113</name>
</gene>
<reference evidence="2 3" key="1">
    <citation type="submission" date="2017-11" db="EMBL/GenBank/DDBJ databases">
        <authorList>
            <person name="Seth-Smith MB H."/>
        </authorList>
    </citation>
    <scope>NUCLEOTIDE SEQUENCE [LARGE SCALE GENOMIC DNA]</scope>
    <source>
        <strain evidence="2">E</strain>
    </source>
</reference>
<protein>
    <recommendedName>
        <fullName evidence="4">Gp41, LysC</fullName>
    </recommendedName>
</protein>
<keyword evidence="1" id="KW-0732">Signal</keyword>
<evidence type="ECO:0000313" key="2">
    <source>
        <dbReference type="EMBL" id="VBB13927.1"/>
    </source>
</evidence>
<name>A0AAJ5N8K1_9BURK</name>
<dbReference type="InterPro" id="IPR047737">
    <property type="entry name" value="LysC"/>
</dbReference>
<accession>A0AAJ5N8K1</accession>
<dbReference type="EMBL" id="LR025743">
    <property type="protein sequence ID" value="VBB13927.1"/>
    <property type="molecule type" value="Genomic_DNA"/>
</dbReference>
<proteinExistence type="predicted"/>